<dbReference type="OrthoDB" id="278296at2"/>
<dbReference type="RefSeq" id="WP_114367913.1">
    <property type="nucleotide sequence ID" value="NZ_QPEX01000010.1"/>
</dbReference>
<keyword evidence="1" id="KW-0472">Membrane</keyword>
<gene>
    <name evidence="2" type="ORF">DTL42_06965</name>
</gene>
<dbReference type="Proteomes" id="UP000253562">
    <property type="component" value="Unassembled WGS sequence"/>
</dbReference>
<sequence length="125" mass="14178">MMPRRTLLILAFVYTILVGLTVWGLFETRSWVAKTYDTPQATENWQELREALHEKKKAENLSQPSPPKRSVEPPIKILFSENFPTVVTWAVVFLSILYWSVGIMIAGAIRTSNQLPASPNNDAPH</sequence>
<accession>A0A368KWQ8</accession>
<dbReference type="AlphaFoldDB" id="A0A368KWQ8"/>
<evidence type="ECO:0008006" key="4">
    <source>
        <dbReference type="Google" id="ProtNLM"/>
    </source>
</evidence>
<evidence type="ECO:0000313" key="3">
    <source>
        <dbReference type="Proteomes" id="UP000253562"/>
    </source>
</evidence>
<evidence type="ECO:0000256" key="1">
    <source>
        <dbReference type="SAM" id="Phobius"/>
    </source>
</evidence>
<reference evidence="2 3" key="1">
    <citation type="submission" date="2018-07" db="EMBL/GenBank/DDBJ databases">
        <title>Comparative genomes isolates from brazilian mangrove.</title>
        <authorList>
            <person name="De Araujo J.E."/>
            <person name="Taketani R.G."/>
            <person name="Silva M.C.P."/>
            <person name="Lourenco M.V."/>
            <person name="Oliveira V.M."/>
            <person name="Andreote F.D."/>
        </authorList>
    </citation>
    <scope>NUCLEOTIDE SEQUENCE [LARGE SCALE GENOMIC DNA]</scope>
    <source>
        <strain evidence="2 3">HEX PRIS-MGV</strain>
    </source>
</reference>
<comment type="caution">
    <text evidence="2">The sequence shown here is derived from an EMBL/GenBank/DDBJ whole genome shotgun (WGS) entry which is preliminary data.</text>
</comment>
<dbReference type="EMBL" id="QPEX01000010">
    <property type="protein sequence ID" value="RCS54850.1"/>
    <property type="molecule type" value="Genomic_DNA"/>
</dbReference>
<proteinExistence type="predicted"/>
<evidence type="ECO:0000313" key="2">
    <source>
        <dbReference type="EMBL" id="RCS54850.1"/>
    </source>
</evidence>
<organism evidence="2 3">
    <name type="scientific">Bremerella cremea</name>
    <dbReference type="NCBI Taxonomy" id="1031537"/>
    <lineage>
        <taxon>Bacteria</taxon>
        <taxon>Pseudomonadati</taxon>
        <taxon>Planctomycetota</taxon>
        <taxon>Planctomycetia</taxon>
        <taxon>Pirellulales</taxon>
        <taxon>Pirellulaceae</taxon>
        <taxon>Bremerella</taxon>
    </lineage>
</organism>
<keyword evidence="1" id="KW-0812">Transmembrane</keyword>
<name>A0A368KWQ8_9BACT</name>
<keyword evidence="1" id="KW-1133">Transmembrane helix</keyword>
<protein>
    <recommendedName>
        <fullName evidence="4">Transmembrane protein</fullName>
    </recommendedName>
</protein>
<feature type="transmembrane region" description="Helical" evidence="1">
    <location>
        <begin position="7"/>
        <end position="26"/>
    </location>
</feature>
<feature type="transmembrane region" description="Helical" evidence="1">
    <location>
        <begin position="86"/>
        <end position="109"/>
    </location>
</feature>